<dbReference type="PANTHER" id="PTHR13675:SF0">
    <property type="entry name" value="LYR MOTIF-CONTAINING PROTEIN 2"/>
    <property type="match status" value="1"/>
</dbReference>
<comment type="function">
    <text evidence="6">Involved in efficient integration of the N-module into mitochondrial respiratory chain complex I.</text>
</comment>
<feature type="non-terminal residue" evidence="8">
    <location>
        <position position="63"/>
    </location>
</feature>
<dbReference type="GO" id="GO:0005739">
    <property type="term" value="C:mitochondrion"/>
    <property type="evidence" value="ECO:0007669"/>
    <property type="project" value="UniProtKB-SubCell"/>
</dbReference>
<keyword evidence="9" id="KW-1185">Reference proteome</keyword>
<keyword evidence="4" id="KW-0496">Mitochondrion</keyword>
<dbReference type="InterPro" id="IPR045293">
    <property type="entry name" value="Complex1_LYR_LYRM2"/>
</dbReference>
<evidence type="ECO:0000256" key="3">
    <source>
        <dbReference type="ARBA" id="ARBA00022946"/>
    </source>
</evidence>
<organism evidence="8 9">
    <name type="scientific">Hydnum rufescens UP504</name>
    <dbReference type="NCBI Taxonomy" id="1448309"/>
    <lineage>
        <taxon>Eukaryota</taxon>
        <taxon>Fungi</taxon>
        <taxon>Dikarya</taxon>
        <taxon>Basidiomycota</taxon>
        <taxon>Agaricomycotina</taxon>
        <taxon>Agaricomycetes</taxon>
        <taxon>Cantharellales</taxon>
        <taxon>Hydnaceae</taxon>
        <taxon>Hydnum</taxon>
    </lineage>
</organism>
<evidence type="ECO:0000259" key="7">
    <source>
        <dbReference type="Pfam" id="PF05347"/>
    </source>
</evidence>
<gene>
    <name evidence="8" type="ORF">BS47DRAFT_1248546</name>
</gene>
<comment type="caution">
    <text evidence="8">The sequence shown here is derived from an EMBL/GenBank/DDBJ whole genome shotgun (WGS) entry which is preliminary data.</text>
</comment>
<proteinExistence type="inferred from homology"/>
<comment type="subcellular location">
    <subcellularLocation>
        <location evidence="1">Mitochondrion</location>
    </subcellularLocation>
</comment>
<dbReference type="EMBL" id="MU128997">
    <property type="protein sequence ID" value="KAF9511714.1"/>
    <property type="molecule type" value="Genomic_DNA"/>
</dbReference>
<dbReference type="PANTHER" id="PTHR13675">
    <property type="entry name" value="LYR MOTIF-CONTAINING PROTEIN 2"/>
    <property type="match status" value="1"/>
</dbReference>
<evidence type="ECO:0000256" key="5">
    <source>
        <dbReference type="ARBA" id="ARBA00026235"/>
    </source>
</evidence>
<sequence length="63" mass="7471">QSMLTLQHFLVRPKVLGLYRSAIRASKYIPDPHSRRETIAWIRSEFERNRDVEDIVRLSAFIS</sequence>
<evidence type="ECO:0000256" key="2">
    <source>
        <dbReference type="ARBA" id="ARBA00009508"/>
    </source>
</evidence>
<comment type="similarity">
    <text evidence="2">Belongs to the complex I LYR family.</text>
</comment>
<name>A0A9P6ATF6_9AGAM</name>
<dbReference type="InterPro" id="IPR008011">
    <property type="entry name" value="Complex1_LYR_dom"/>
</dbReference>
<dbReference type="AlphaFoldDB" id="A0A9P6ATF6"/>
<evidence type="ECO:0000256" key="1">
    <source>
        <dbReference type="ARBA" id="ARBA00004173"/>
    </source>
</evidence>
<accession>A0A9P6ATF6</accession>
<reference evidence="8" key="1">
    <citation type="journal article" date="2020" name="Nat. Commun.">
        <title>Large-scale genome sequencing of mycorrhizal fungi provides insights into the early evolution of symbiotic traits.</title>
        <authorList>
            <person name="Miyauchi S."/>
            <person name="Kiss E."/>
            <person name="Kuo A."/>
            <person name="Drula E."/>
            <person name="Kohler A."/>
            <person name="Sanchez-Garcia M."/>
            <person name="Morin E."/>
            <person name="Andreopoulos B."/>
            <person name="Barry K.W."/>
            <person name="Bonito G."/>
            <person name="Buee M."/>
            <person name="Carver A."/>
            <person name="Chen C."/>
            <person name="Cichocki N."/>
            <person name="Clum A."/>
            <person name="Culley D."/>
            <person name="Crous P.W."/>
            <person name="Fauchery L."/>
            <person name="Girlanda M."/>
            <person name="Hayes R.D."/>
            <person name="Keri Z."/>
            <person name="LaButti K."/>
            <person name="Lipzen A."/>
            <person name="Lombard V."/>
            <person name="Magnuson J."/>
            <person name="Maillard F."/>
            <person name="Murat C."/>
            <person name="Nolan M."/>
            <person name="Ohm R.A."/>
            <person name="Pangilinan J."/>
            <person name="Pereira M.F."/>
            <person name="Perotto S."/>
            <person name="Peter M."/>
            <person name="Pfister S."/>
            <person name="Riley R."/>
            <person name="Sitrit Y."/>
            <person name="Stielow J.B."/>
            <person name="Szollosi G."/>
            <person name="Zifcakova L."/>
            <person name="Stursova M."/>
            <person name="Spatafora J.W."/>
            <person name="Tedersoo L."/>
            <person name="Vaario L.M."/>
            <person name="Yamada A."/>
            <person name="Yan M."/>
            <person name="Wang P."/>
            <person name="Xu J."/>
            <person name="Bruns T."/>
            <person name="Baldrian P."/>
            <person name="Vilgalys R."/>
            <person name="Dunand C."/>
            <person name="Henrissat B."/>
            <person name="Grigoriev I.V."/>
            <person name="Hibbett D."/>
            <person name="Nagy L.G."/>
            <person name="Martin F.M."/>
        </authorList>
    </citation>
    <scope>NUCLEOTIDE SEQUENCE</scope>
    <source>
        <strain evidence="8">UP504</strain>
    </source>
</reference>
<dbReference type="Proteomes" id="UP000886523">
    <property type="component" value="Unassembled WGS sequence"/>
</dbReference>
<protein>
    <recommendedName>
        <fullName evidence="5">LYR motif-containing protein 2</fullName>
    </recommendedName>
</protein>
<dbReference type="OrthoDB" id="74240at2759"/>
<evidence type="ECO:0000256" key="4">
    <source>
        <dbReference type="ARBA" id="ARBA00023128"/>
    </source>
</evidence>
<evidence type="ECO:0000313" key="9">
    <source>
        <dbReference type="Proteomes" id="UP000886523"/>
    </source>
</evidence>
<feature type="domain" description="Complex 1 LYR protein" evidence="7">
    <location>
        <begin position="14"/>
        <end position="62"/>
    </location>
</feature>
<evidence type="ECO:0000313" key="8">
    <source>
        <dbReference type="EMBL" id="KAF9511714.1"/>
    </source>
</evidence>
<keyword evidence="3" id="KW-0809">Transit peptide</keyword>
<dbReference type="Pfam" id="PF05347">
    <property type="entry name" value="Complex1_LYR"/>
    <property type="match status" value="1"/>
</dbReference>
<evidence type="ECO:0000256" key="6">
    <source>
        <dbReference type="ARBA" id="ARBA00044735"/>
    </source>
</evidence>
<feature type="non-terminal residue" evidence="8">
    <location>
        <position position="1"/>
    </location>
</feature>
<dbReference type="CDD" id="cd20262">
    <property type="entry name" value="Complex1_LYR_LYRM2"/>
    <property type="match status" value="1"/>
</dbReference>